<dbReference type="Proteomes" id="UP000295706">
    <property type="component" value="Unassembled WGS sequence"/>
</dbReference>
<organism evidence="1 2">
    <name type="scientific">Arundinibacter roseus</name>
    <dbReference type="NCBI Taxonomy" id="2070510"/>
    <lineage>
        <taxon>Bacteria</taxon>
        <taxon>Pseudomonadati</taxon>
        <taxon>Bacteroidota</taxon>
        <taxon>Cytophagia</taxon>
        <taxon>Cytophagales</taxon>
        <taxon>Spirosomataceae</taxon>
        <taxon>Arundinibacter</taxon>
    </lineage>
</organism>
<evidence type="ECO:0000313" key="2">
    <source>
        <dbReference type="Proteomes" id="UP000295706"/>
    </source>
</evidence>
<proteinExistence type="predicted"/>
<gene>
    <name evidence="1" type="primary">kdpF</name>
    <name evidence="1" type="ORF">EZE20_00850</name>
</gene>
<dbReference type="EMBL" id="SMJU01000001">
    <property type="protein sequence ID" value="TDB69247.1"/>
    <property type="molecule type" value="Genomic_DNA"/>
</dbReference>
<dbReference type="NCBIfam" id="TIGR02115">
    <property type="entry name" value="potass_kdpF"/>
    <property type="match status" value="1"/>
</dbReference>
<dbReference type="Pfam" id="PF09604">
    <property type="entry name" value="Potass_KdpF"/>
    <property type="match status" value="1"/>
</dbReference>
<dbReference type="AlphaFoldDB" id="A0A4R4KLJ1"/>
<sequence>MILLLIIALAVFGYMSYVLINPEKF</sequence>
<comment type="caution">
    <text evidence="1">The sequence shown here is derived from an EMBL/GenBank/DDBJ whole genome shotgun (WGS) entry which is preliminary data.</text>
</comment>
<protein>
    <submittedName>
        <fullName evidence="1">K(+)-transporting ATPase subunit F</fullName>
    </submittedName>
</protein>
<keyword evidence="2" id="KW-1185">Reference proteome</keyword>
<dbReference type="GO" id="GO:0005886">
    <property type="term" value="C:plasma membrane"/>
    <property type="evidence" value="ECO:0007669"/>
    <property type="project" value="InterPro"/>
</dbReference>
<reference evidence="1 2" key="1">
    <citation type="submission" date="2019-02" db="EMBL/GenBank/DDBJ databases">
        <title>Arundinibacter roseus gen. nov., sp. nov., a new member of the family Cytophagaceae.</title>
        <authorList>
            <person name="Szuroczki S."/>
            <person name="Khayer B."/>
            <person name="Sproer C."/>
            <person name="Toumi M."/>
            <person name="Szabo A."/>
            <person name="Felfoldi T."/>
            <person name="Schumann P."/>
            <person name="Toth E."/>
        </authorList>
    </citation>
    <scope>NUCLEOTIDE SEQUENCE [LARGE SCALE GENOMIC DNA]</scope>
    <source>
        <strain evidence="1 2">DMA-k-7a</strain>
    </source>
</reference>
<accession>A0A4R4KLJ1</accession>
<name>A0A4R4KLJ1_9BACT</name>
<evidence type="ECO:0000313" key="1">
    <source>
        <dbReference type="EMBL" id="TDB69247.1"/>
    </source>
</evidence>
<dbReference type="GO" id="GO:0008556">
    <property type="term" value="F:P-type potassium transmembrane transporter activity"/>
    <property type="evidence" value="ECO:0007669"/>
    <property type="project" value="InterPro"/>
</dbReference>
<dbReference type="InterPro" id="IPR011726">
    <property type="entry name" value="KdpF"/>
</dbReference>